<keyword evidence="2" id="KW-1185">Reference proteome</keyword>
<proteinExistence type="predicted"/>
<organism evidence="1 2">
    <name type="scientific">Tritrichomonas foetus</name>
    <dbReference type="NCBI Taxonomy" id="1144522"/>
    <lineage>
        <taxon>Eukaryota</taxon>
        <taxon>Metamonada</taxon>
        <taxon>Parabasalia</taxon>
        <taxon>Tritrichomonadida</taxon>
        <taxon>Tritrichomonadidae</taxon>
        <taxon>Tritrichomonas</taxon>
    </lineage>
</organism>
<dbReference type="EMBL" id="MLAK01001311">
    <property type="protein sequence ID" value="OHS94538.1"/>
    <property type="molecule type" value="Genomic_DNA"/>
</dbReference>
<protein>
    <submittedName>
        <fullName evidence="1">Uncharacterized protein</fullName>
    </submittedName>
</protein>
<comment type="caution">
    <text evidence="1">The sequence shown here is derived from an EMBL/GenBank/DDBJ whole genome shotgun (WGS) entry which is preliminary data.</text>
</comment>
<name>A0A1J4J5M1_9EUKA</name>
<gene>
    <name evidence="1" type="ORF">TRFO_39287</name>
</gene>
<reference evidence="1" key="1">
    <citation type="submission" date="2016-10" db="EMBL/GenBank/DDBJ databases">
        <authorList>
            <person name="Benchimol M."/>
            <person name="Almeida L.G."/>
            <person name="Vasconcelos A.T."/>
            <person name="Perreira-Neves A."/>
            <person name="Rosa I.A."/>
            <person name="Tasca T."/>
            <person name="Bogo M.R."/>
            <person name="de Souza W."/>
        </authorList>
    </citation>
    <scope>NUCLEOTIDE SEQUENCE [LARGE SCALE GENOMIC DNA]</scope>
    <source>
        <strain evidence="1">K</strain>
    </source>
</reference>
<evidence type="ECO:0000313" key="1">
    <source>
        <dbReference type="EMBL" id="OHS94538.1"/>
    </source>
</evidence>
<evidence type="ECO:0000313" key="2">
    <source>
        <dbReference type="Proteomes" id="UP000179807"/>
    </source>
</evidence>
<dbReference type="GeneID" id="94847255"/>
<dbReference type="Proteomes" id="UP000179807">
    <property type="component" value="Unassembled WGS sequence"/>
</dbReference>
<sequence length="1405" mass="159488">MIDLAAFKLTGDSQLPPNQISAELSNLRKIVNKQFYSNLNVQQQEFFHNFLWEVLHQLWRKHQTPTVRIAASLTVGTSLVKLAPFYAHDFMGTLRDAIMNCTSESFLYVTSFCYLAKFHSSEKLSEILNETPLLHLFGSSDSEHLPALVEEFSRFFPRDFLGTAAEYFLTLASKNLADRHFPKAASIIFSSDIQSYSSMITENIHLLLLDSIFPEKFPIFNEKTATKLKERAIEVIKDDNPSIANYEAACRVLNKLILSNQTNPSELTSILDETLIRNTPSLSSLFLLPVPPDIIRSMYKTEDANLALHEINQSSSIFSMDSFSPQKQTKYHQGLKIECDKQYIVPLFTYFSINIEYFDSEIVSLISQNLTPTSDFYSNALSALGNVSSKIDRTSLNDLVTKALLINTNNWIHTRWTLQMLGKVKFTSLEPQVSDMAFDLIDNAVVSKSENLQKSAKEVSIKIFNHCKIEVFKLFIDRFCRSFDMFDQQTFEYRISYLSYIFTHTPTTWTISFLHIATLLTEAVSLVPFSATIKMEIFTIIGILAQNLREPLVLLFAKQAIGIIEPSYKEFVGEPIGMGRPPIFIVVQEKNKIQTNTDTPSILTKIDSDINSNPGLSHKLILRSAEAAFGMLAKVQWSQFNFGSDDACYLFFLATKLLNLFPDLSNTLVTSMIDTNILGLVSIETFVANSLKLSVADNMSLLTICRLISLIAEHYPSFNLENFQTDEISQTLNETFPKMRDIDFLFILAVQKFMSMLGITVKDEHCLKVVKKSQRHLLTDNSDINTSDEDIIDPSLLYGTTNEEEGNYPGELKTSEFDMSEISPLVENFGLLDSVSSLTPFYFLHLEVPQELLKVPLIYGFSAYSQVKISPEEGLKLLDNVLLHGTNRCLYFILRYFARQQIDIDLSDKIMHPLFSNRSVMNAAIPLLKIKSLPNDYISRVLGSDLINFTLNASTMFQRRTSIGIMRLDPVYFMTKILEVPKLKFKHLSNLVVYAANVPFPPNDFFSFSSKIIQRNAESRRKQNLARRLFTVFVSANQNNREIVINANNLLTCEVIPLSSPENLKKLSAAQIVEYYFEIATISKMIHCGKVIETLCQILPKNTIYGASLEIIVKNPTLESITHMLQSPIASLATLPYRFIGEKLRLDPGYQHLTPQIIDVLLQQKVISTASTETSILTFILHFLSFKNIQRSQFKNSFAFMHNNIKVSTQCAALTPVMQLYFKYLKIILPTIPELQPIAKAISEFADKLFDYPVVPNGAVDILQVSSVKTQDPTHVAMILTPYLKMNDAYNMFSVCENAAVHTIINWTESEVELDDAINVVQIARSFFATFNGIVAAEKMKPGMKHDLMKGLFHEIHEYSLKLLEDEKMKVFAPIFALLDENHEMPHILVNYLENVKITLQSRGE</sequence>
<dbReference type="OrthoDB" id="10644684at2759"/>
<dbReference type="RefSeq" id="XP_068347675.1">
    <property type="nucleotide sequence ID" value="XM_068512551.1"/>
</dbReference>
<dbReference type="VEuPathDB" id="TrichDB:TRFO_39287"/>
<accession>A0A1J4J5M1</accession>